<protein>
    <recommendedName>
        <fullName evidence="5">DUF4132 domain-containing protein</fullName>
    </recommendedName>
</protein>
<dbReference type="InterPro" id="IPR045554">
    <property type="entry name" value="bpX0"/>
</dbReference>
<comment type="caution">
    <text evidence="3">The sequence shown here is derived from an EMBL/GenBank/DDBJ whole genome shotgun (WGS) entry which is preliminary data.</text>
</comment>
<dbReference type="Pfam" id="PF19917">
    <property type="entry name" value="bpX1"/>
    <property type="match status" value="1"/>
</dbReference>
<dbReference type="Proteomes" id="UP001225761">
    <property type="component" value="Unassembled WGS sequence"/>
</dbReference>
<reference evidence="3 4" key="1">
    <citation type="submission" date="2023-05" db="EMBL/GenBank/DDBJ databases">
        <title>Novel species of genus Flectobacillus isolated from stream in China.</title>
        <authorList>
            <person name="Lu H."/>
        </authorList>
    </citation>
    <scope>NUCLEOTIDE SEQUENCE [LARGE SCALE GENOMIC DNA]</scope>
    <source>
        <strain evidence="3 4">LFS242W</strain>
    </source>
</reference>
<organism evidence="3 4">
    <name type="scientific">Flectobacillus rivi</name>
    <dbReference type="NCBI Taxonomy" id="2984209"/>
    <lineage>
        <taxon>Bacteria</taxon>
        <taxon>Pseudomonadati</taxon>
        <taxon>Bacteroidota</taxon>
        <taxon>Cytophagia</taxon>
        <taxon>Cytophagales</taxon>
        <taxon>Flectobacillaceae</taxon>
        <taxon>Flectobacillus</taxon>
    </lineage>
</organism>
<dbReference type="EMBL" id="JASHIE010000002">
    <property type="protein sequence ID" value="MDI9873740.1"/>
    <property type="molecule type" value="Genomic_DNA"/>
</dbReference>
<sequence length="778" mass="88477">MNNLEYYLQYQDYFWEWDVDSTIGQLCISMPHGDTIIYEEQLIETLRVLSKTGIPRLGTLLLLFIATSANGQQNIDKLYYQFLKLDNGLHGNNIVGDAIKFLRLVSKLPANLKRGSQRILVLQQLLEGSHNNYAIKKSISIFNSLGYFCKSQNHFPEKQPLSSSIFEKDVRPIALLLKKYPNAESIIAKLSNIQEINLEDFEQEIEQSNDNHTVDWHEELLSNPKTFHSAALIKSLWAGLHIPFQGDIPSQQPLGGVTDLSNKGNLERLLLSELAHEDIVLLSRLAHNEALYLQRELPPQNNPKKRVFLIDISIKNWGTPKTLAFSIWLSLLKHPKAKMSAESFVIGNDYTAISAENIESIIQGLDLLDHSLHAGNGIKKFFDTQSFKKSQQEIFYISNKASTAYPAIQKELSLVAPMINYWIYVTAEGKIEIHYQQNKGLKPVQELLLPLKSLWEKTPPISKQTTPQKRERNSNVYPILIPPQPQLARFTFKAKDGNTYFIVANALCKALDENKGWEVLLDRKEMAESYALGINMSNEVILLAFVLAQHSHKKLSIYNINTGYWGSTGLASFKWKNLFFDGNHFYMIQKNMKYTYVLENGESPQTGAIKIETSTVETNDFQTTKKVNIQAKKSETKSSVNFLKNITEVGISKENKILLNRHSLSFDDNNRVTIQSSLSTTIHLTAQAIKNGIFEFPNGARIHTNSFGLCILENTAQNQFIYFPTVMEEPIAMSTKEDCCGNTSFLPNLPLKELEVKDFREKYIDTFIQDIINYGTTT</sequence>
<evidence type="ECO:0000259" key="2">
    <source>
        <dbReference type="Pfam" id="PF19917"/>
    </source>
</evidence>
<gene>
    <name evidence="3" type="ORF">QM481_04335</name>
</gene>
<accession>A0ABT6YXY1</accession>
<proteinExistence type="predicted"/>
<keyword evidence="4" id="KW-1185">Reference proteome</keyword>
<evidence type="ECO:0000259" key="1">
    <source>
        <dbReference type="Pfam" id="PF19915"/>
    </source>
</evidence>
<feature type="domain" description="MoxR-vWA-beta-propeller ternary system" evidence="1">
    <location>
        <begin position="33"/>
        <end position="189"/>
    </location>
</feature>
<dbReference type="InterPro" id="IPR045553">
    <property type="entry name" value="bpX1"/>
</dbReference>
<name>A0ABT6YXY1_9BACT</name>
<dbReference type="Pfam" id="PF19915">
    <property type="entry name" value="bpX0"/>
    <property type="match status" value="1"/>
</dbReference>
<dbReference type="RefSeq" id="WP_283380777.1">
    <property type="nucleotide sequence ID" value="NZ_JASHIE010000002.1"/>
</dbReference>
<evidence type="ECO:0000313" key="4">
    <source>
        <dbReference type="Proteomes" id="UP001225761"/>
    </source>
</evidence>
<feature type="domain" description="MoxR-vWA-beta-propeller ternary system" evidence="2">
    <location>
        <begin position="694"/>
        <end position="771"/>
    </location>
</feature>
<evidence type="ECO:0008006" key="5">
    <source>
        <dbReference type="Google" id="ProtNLM"/>
    </source>
</evidence>
<evidence type="ECO:0000313" key="3">
    <source>
        <dbReference type="EMBL" id="MDI9873740.1"/>
    </source>
</evidence>